<accession>A0A0D2EX90</accession>
<evidence type="ECO:0008006" key="5">
    <source>
        <dbReference type="Google" id="ProtNLM"/>
    </source>
</evidence>
<feature type="transmembrane region" description="Helical" evidence="2">
    <location>
        <begin position="167"/>
        <end position="187"/>
    </location>
</feature>
<feature type="transmembrane region" description="Helical" evidence="2">
    <location>
        <begin position="199"/>
        <end position="224"/>
    </location>
</feature>
<keyword evidence="2" id="KW-0812">Transmembrane</keyword>
<keyword evidence="2" id="KW-0472">Membrane</keyword>
<feature type="region of interest" description="Disordered" evidence="1">
    <location>
        <begin position="1"/>
        <end position="22"/>
    </location>
</feature>
<dbReference type="PANTHER" id="PTHR42101:SF1">
    <property type="entry name" value="LOW TEMPERATURE REQUIREMENT A"/>
    <property type="match status" value="1"/>
</dbReference>
<keyword evidence="2" id="KW-1133">Transmembrane helix</keyword>
<reference evidence="3 4" key="1">
    <citation type="submission" date="2015-01" db="EMBL/GenBank/DDBJ databases">
        <title>The Genome Sequence of Exophiala xenobiotica CBS118157.</title>
        <authorList>
            <consortium name="The Broad Institute Genomics Platform"/>
            <person name="Cuomo C."/>
            <person name="de Hoog S."/>
            <person name="Gorbushina A."/>
            <person name="Stielow B."/>
            <person name="Teixiera M."/>
            <person name="Abouelleil A."/>
            <person name="Chapman S.B."/>
            <person name="Priest M."/>
            <person name="Young S.K."/>
            <person name="Wortman J."/>
            <person name="Nusbaum C."/>
            <person name="Birren B."/>
        </authorList>
    </citation>
    <scope>NUCLEOTIDE SEQUENCE [LARGE SCALE GENOMIC DNA]</scope>
    <source>
        <strain evidence="3 4">CBS 118157</strain>
    </source>
</reference>
<protein>
    <recommendedName>
        <fullName evidence="5">Low temperature requirement A</fullName>
    </recommendedName>
</protein>
<dbReference type="PANTHER" id="PTHR42101">
    <property type="entry name" value="CHROMOSOME 16, WHOLE GENOME SHOTGUN SEQUENCE"/>
    <property type="match status" value="1"/>
</dbReference>
<feature type="compositionally biased region" description="Polar residues" evidence="1">
    <location>
        <begin position="9"/>
        <end position="19"/>
    </location>
</feature>
<name>A0A0D2EX90_9EURO</name>
<dbReference type="HOGENOM" id="CLU_016136_2_0_1"/>
<feature type="transmembrane region" description="Helical" evidence="2">
    <location>
        <begin position="231"/>
        <end position="255"/>
    </location>
</feature>
<dbReference type="Pfam" id="PF06772">
    <property type="entry name" value="LtrA"/>
    <property type="match status" value="1"/>
</dbReference>
<evidence type="ECO:0000313" key="4">
    <source>
        <dbReference type="Proteomes" id="UP000054342"/>
    </source>
</evidence>
<dbReference type="OrthoDB" id="3177213at2759"/>
<dbReference type="RefSeq" id="XP_013313008.1">
    <property type="nucleotide sequence ID" value="XM_013457554.1"/>
</dbReference>
<sequence length="597" mass="66956">MKLRHLLSRQYTEESSPGRSQVLPVLKSPLEEQQRDFQFIDSVPDTDPKSVWDSENGIIQTIPPSGTDNSSIPKGNHQAKQIKLPSSTAKHLPGDEPKFRVHHESSSIELFYDLFFVANLATFTSNHPIDDSDSLASYMGFFTLLWFTWFQTSLYDVRFSIDSLFSRVCKALHFGVMTGFAIVGPVFHSGQEDENSRAFRSLSIILMVSRLILAFQYCTVLWFVRSYKRTVLPVALTVGILSTTGAIFLGITFAFGPNRGSHAQGGWYVLSVMEALSVLAVSSQWRILSFKHTHLVERVGSFDTHYPRRSSIGMVVCSVLIIYFLYMLYFDQIDHDRFGTVRQQVWAVLHFPLHVGMLLTVEGSSELILFRLGVELSHWLTAKVQNALEMAADGDQLIQSLNDTLDQVPSRFTKVAPVDYDEFFKELQSVNITNNSANSTLDQALSIIDVTLSNTYAWIFDNLDIEVPDREAKSTVTGGEKLSAIGAVFGIVFVYFFISAGCTMALLSLMHYFGTTHKTRHEIISIGGRFAVGTGLALLATMTVAADMRPFSAFFLSAWILPTVTLCYGFVILLDKLLVWAKDRRLEDDTVDYALSH</sequence>
<feature type="transmembrane region" description="Helical" evidence="2">
    <location>
        <begin position="526"/>
        <end position="545"/>
    </location>
</feature>
<dbReference type="InterPro" id="IPR010640">
    <property type="entry name" value="Low_temperature_requirement_A"/>
</dbReference>
<feature type="transmembrane region" description="Helical" evidence="2">
    <location>
        <begin position="309"/>
        <end position="329"/>
    </location>
</feature>
<evidence type="ECO:0000313" key="3">
    <source>
        <dbReference type="EMBL" id="KIW52424.1"/>
    </source>
</evidence>
<dbReference type="STRING" id="348802.A0A0D2EX90"/>
<dbReference type="AlphaFoldDB" id="A0A0D2EX90"/>
<dbReference type="GeneID" id="25329968"/>
<dbReference type="EMBL" id="KN847321">
    <property type="protein sequence ID" value="KIW52424.1"/>
    <property type="molecule type" value="Genomic_DNA"/>
</dbReference>
<dbReference type="Proteomes" id="UP000054342">
    <property type="component" value="Unassembled WGS sequence"/>
</dbReference>
<evidence type="ECO:0000256" key="1">
    <source>
        <dbReference type="SAM" id="MobiDB-lite"/>
    </source>
</evidence>
<evidence type="ECO:0000256" key="2">
    <source>
        <dbReference type="SAM" id="Phobius"/>
    </source>
</evidence>
<organism evidence="3 4">
    <name type="scientific">Exophiala xenobiotica</name>
    <dbReference type="NCBI Taxonomy" id="348802"/>
    <lineage>
        <taxon>Eukaryota</taxon>
        <taxon>Fungi</taxon>
        <taxon>Dikarya</taxon>
        <taxon>Ascomycota</taxon>
        <taxon>Pezizomycotina</taxon>
        <taxon>Eurotiomycetes</taxon>
        <taxon>Chaetothyriomycetidae</taxon>
        <taxon>Chaetothyriales</taxon>
        <taxon>Herpotrichiellaceae</taxon>
        <taxon>Exophiala</taxon>
    </lineage>
</organism>
<proteinExistence type="predicted"/>
<gene>
    <name evidence="3" type="ORF">PV05_08060</name>
</gene>
<keyword evidence="4" id="KW-1185">Reference proteome</keyword>
<feature type="transmembrane region" description="Helical" evidence="2">
    <location>
        <begin position="267"/>
        <end position="288"/>
    </location>
</feature>
<feature type="transmembrane region" description="Helical" evidence="2">
    <location>
        <begin position="551"/>
        <end position="574"/>
    </location>
</feature>
<feature type="transmembrane region" description="Helical" evidence="2">
    <location>
        <begin position="484"/>
        <end position="514"/>
    </location>
</feature>